<protein>
    <submittedName>
        <fullName evidence="2">Uncharacterized protein</fullName>
    </submittedName>
</protein>
<dbReference type="Proteomes" id="UP000198531">
    <property type="component" value="Unassembled WGS sequence"/>
</dbReference>
<dbReference type="AlphaFoldDB" id="A0A1I6ILD9"/>
<evidence type="ECO:0000313" key="3">
    <source>
        <dbReference type="Proteomes" id="UP000198531"/>
    </source>
</evidence>
<name>A0A1I6ILD9_9EURY</name>
<accession>A0A1I6ILD9</accession>
<gene>
    <name evidence="2" type="ORF">SAMN04487947_3437</name>
</gene>
<proteinExistence type="predicted"/>
<reference evidence="3" key="1">
    <citation type="submission" date="2016-10" db="EMBL/GenBank/DDBJ databases">
        <authorList>
            <person name="Varghese N."/>
            <person name="Submissions S."/>
        </authorList>
    </citation>
    <scope>NUCLEOTIDE SEQUENCE [LARGE SCALE GENOMIC DNA]</scope>
    <source>
        <strain evidence="3">CGMCC 1.7736</strain>
    </source>
</reference>
<keyword evidence="3" id="KW-1185">Reference proteome</keyword>
<keyword evidence="1" id="KW-0472">Membrane</keyword>
<evidence type="ECO:0000313" key="2">
    <source>
        <dbReference type="EMBL" id="SFR67538.1"/>
    </source>
</evidence>
<keyword evidence="1" id="KW-1133">Transmembrane helix</keyword>
<dbReference type="EMBL" id="FOYT01000003">
    <property type="protein sequence ID" value="SFR67538.1"/>
    <property type="molecule type" value="Genomic_DNA"/>
</dbReference>
<feature type="transmembrane region" description="Helical" evidence="1">
    <location>
        <begin position="12"/>
        <end position="37"/>
    </location>
</feature>
<feature type="transmembrane region" description="Helical" evidence="1">
    <location>
        <begin position="43"/>
        <end position="68"/>
    </location>
</feature>
<evidence type="ECO:0000256" key="1">
    <source>
        <dbReference type="SAM" id="Phobius"/>
    </source>
</evidence>
<dbReference type="RefSeq" id="WP_089809868.1">
    <property type="nucleotide sequence ID" value="NZ_FOYT01000003.1"/>
</dbReference>
<keyword evidence="1" id="KW-0812">Transmembrane</keyword>
<sequence length="87" mass="9492">MRALRTSPGPAAAYAFRLGIVAGSAVGLAVLGLLYWYELLTPFVLGYVLVIVFPLYLVLVAVALSVWLGYDKDSTALRPVYRTKESK</sequence>
<organism evidence="2 3">
    <name type="scientific">Halogeometricum rufum</name>
    <dbReference type="NCBI Taxonomy" id="553469"/>
    <lineage>
        <taxon>Archaea</taxon>
        <taxon>Methanobacteriati</taxon>
        <taxon>Methanobacteriota</taxon>
        <taxon>Stenosarchaea group</taxon>
        <taxon>Halobacteria</taxon>
        <taxon>Halobacteriales</taxon>
        <taxon>Haloferacaceae</taxon>
        <taxon>Halogeometricum</taxon>
    </lineage>
</organism>